<evidence type="ECO:0000313" key="1">
    <source>
        <dbReference type="EMBL" id="GFS65239.1"/>
    </source>
</evidence>
<protein>
    <submittedName>
        <fullName evidence="1">Uncharacterized protein</fullName>
    </submittedName>
</protein>
<reference evidence="1" key="1">
    <citation type="submission" date="2020-08" db="EMBL/GenBank/DDBJ databases">
        <title>Multicomponent nature underlies the extraordinary mechanical properties of spider dragline silk.</title>
        <authorList>
            <person name="Kono N."/>
            <person name="Nakamura H."/>
            <person name="Mori M."/>
            <person name="Yoshida Y."/>
            <person name="Ohtoshi R."/>
            <person name="Malay A.D."/>
            <person name="Moran D.A.P."/>
            <person name="Tomita M."/>
            <person name="Numata K."/>
            <person name="Arakawa K."/>
        </authorList>
    </citation>
    <scope>NUCLEOTIDE SEQUENCE</scope>
</reference>
<name>A0A8X6MLS1_9ARAC</name>
<dbReference type="EMBL" id="BMAV01028120">
    <property type="protein sequence ID" value="GFS65239.1"/>
    <property type="molecule type" value="Genomic_DNA"/>
</dbReference>
<accession>A0A8X6MLS1</accession>
<gene>
    <name evidence="1" type="ORF">TNIN_264901</name>
</gene>
<sequence length="94" mass="10611">MRPSKKKGLLFKPYGLCLPIPDYTIWRTKLWSSRVPKLSPSGSNGLTLWLKRSHPLTLLAQAVLDEGYGQEWLEIVFQAPDTCPICLSNALARK</sequence>
<proteinExistence type="predicted"/>
<keyword evidence="2" id="KW-1185">Reference proteome</keyword>
<dbReference type="AlphaFoldDB" id="A0A8X6MLS1"/>
<dbReference type="Proteomes" id="UP000886998">
    <property type="component" value="Unassembled WGS sequence"/>
</dbReference>
<organism evidence="1 2">
    <name type="scientific">Trichonephila inaurata madagascariensis</name>
    <dbReference type="NCBI Taxonomy" id="2747483"/>
    <lineage>
        <taxon>Eukaryota</taxon>
        <taxon>Metazoa</taxon>
        <taxon>Ecdysozoa</taxon>
        <taxon>Arthropoda</taxon>
        <taxon>Chelicerata</taxon>
        <taxon>Arachnida</taxon>
        <taxon>Araneae</taxon>
        <taxon>Araneomorphae</taxon>
        <taxon>Entelegynae</taxon>
        <taxon>Araneoidea</taxon>
        <taxon>Nephilidae</taxon>
        <taxon>Trichonephila</taxon>
        <taxon>Trichonephila inaurata</taxon>
    </lineage>
</organism>
<comment type="caution">
    <text evidence="1">The sequence shown here is derived from an EMBL/GenBank/DDBJ whole genome shotgun (WGS) entry which is preliminary data.</text>
</comment>
<evidence type="ECO:0000313" key="2">
    <source>
        <dbReference type="Proteomes" id="UP000886998"/>
    </source>
</evidence>